<protein>
    <recommendedName>
        <fullName evidence="1">DUF6604 domain-containing protein</fullName>
    </recommendedName>
</protein>
<feature type="domain" description="DUF6604" evidence="1">
    <location>
        <begin position="5"/>
        <end position="71"/>
    </location>
</feature>
<name>A0A9N9U6G1_9HYPO</name>
<dbReference type="AlphaFoldDB" id="A0A9N9U6G1"/>
<dbReference type="InterPro" id="IPR046539">
    <property type="entry name" value="DUF6604"/>
</dbReference>
<evidence type="ECO:0000259" key="1">
    <source>
        <dbReference type="Pfam" id="PF20253"/>
    </source>
</evidence>
<evidence type="ECO:0000313" key="2">
    <source>
        <dbReference type="EMBL" id="CAG9975571.1"/>
    </source>
</evidence>
<evidence type="ECO:0000313" key="3">
    <source>
        <dbReference type="Proteomes" id="UP000754883"/>
    </source>
</evidence>
<accession>A0A9N9U6G1</accession>
<sequence>MPSRAQGNEYILALDDILPLAKFIAQRTNPTVAMPEAFSQTLDRLISLRTKFNQIKTITNTKADPESDRNHGG</sequence>
<dbReference type="Proteomes" id="UP000754883">
    <property type="component" value="Unassembled WGS sequence"/>
</dbReference>
<proteinExistence type="predicted"/>
<comment type="caution">
    <text evidence="2">The sequence shown here is derived from an EMBL/GenBank/DDBJ whole genome shotgun (WGS) entry which is preliminary data.</text>
</comment>
<organism evidence="2 3">
    <name type="scientific">Clonostachys byssicola</name>
    <dbReference type="NCBI Taxonomy" id="160290"/>
    <lineage>
        <taxon>Eukaryota</taxon>
        <taxon>Fungi</taxon>
        <taxon>Dikarya</taxon>
        <taxon>Ascomycota</taxon>
        <taxon>Pezizomycotina</taxon>
        <taxon>Sordariomycetes</taxon>
        <taxon>Hypocreomycetidae</taxon>
        <taxon>Hypocreales</taxon>
        <taxon>Bionectriaceae</taxon>
        <taxon>Clonostachys</taxon>
    </lineage>
</organism>
<reference evidence="2 3" key="2">
    <citation type="submission" date="2021-10" db="EMBL/GenBank/DDBJ databases">
        <authorList>
            <person name="Piombo E."/>
        </authorList>
    </citation>
    <scope>NUCLEOTIDE SEQUENCE [LARGE SCALE GENOMIC DNA]</scope>
</reference>
<dbReference type="OrthoDB" id="5238236at2759"/>
<keyword evidence="3" id="KW-1185">Reference proteome</keyword>
<dbReference type="Pfam" id="PF20253">
    <property type="entry name" value="DUF6604"/>
    <property type="match status" value="1"/>
</dbReference>
<gene>
    <name evidence="2" type="ORF">CBYS24578_00013029</name>
</gene>
<feature type="non-terminal residue" evidence="2">
    <location>
        <position position="1"/>
    </location>
</feature>
<reference evidence="3" key="1">
    <citation type="submission" date="2019-06" db="EMBL/GenBank/DDBJ databases">
        <authorList>
            <person name="Broberg M."/>
        </authorList>
    </citation>
    <scope>NUCLEOTIDE SEQUENCE [LARGE SCALE GENOMIC DNA]</scope>
</reference>
<dbReference type="EMBL" id="CABFNO020001268">
    <property type="protein sequence ID" value="CAG9975571.1"/>
    <property type="molecule type" value="Genomic_DNA"/>
</dbReference>